<organism evidence="7 8">
    <name type="scientific">Rotaria sordida</name>
    <dbReference type="NCBI Taxonomy" id="392033"/>
    <lineage>
        <taxon>Eukaryota</taxon>
        <taxon>Metazoa</taxon>
        <taxon>Spiralia</taxon>
        <taxon>Gnathifera</taxon>
        <taxon>Rotifera</taxon>
        <taxon>Eurotatoria</taxon>
        <taxon>Bdelloidea</taxon>
        <taxon>Philodinida</taxon>
        <taxon>Philodinidae</taxon>
        <taxon>Rotaria</taxon>
    </lineage>
</organism>
<dbReference type="InterPro" id="IPR013784">
    <property type="entry name" value="Carb-bd-like_fold"/>
</dbReference>
<dbReference type="InterPro" id="IPR017853">
    <property type="entry name" value="GH"/>
</dbReference>
<evidence type="ECO:0000256" key="3">
    <source>
        <dbReference type="ARBA" id="ARBA00022723"/>
    </source>
</evidence>
<dbReference type="CDD" id="cd11320">
    <property type="entry name" value="AmyAc_AmyMalt_CGTase_like"/>
    <property type="match status" value="1"/>
</dbReference>
<gene>
    <name evidence="7" type="ORF">FNK824_LOCUS21160</name>
</gene>
<accession>A0A819IDV5</accession>
<evidence type="ECO:0000256" key="1">
    <source>
        <dbReference type="ARBA" id="ARBA00001913"/>
    </source>
</evidence>
<dbReference type="InterPro" id="IPR031319">
    <property type="entry name" value="A-amylase_C"/>
</dbReference>
<evidence type="ECO:0000313" key="7">
    <source>
        <dbReference type="EMBL" id="CAF3912285.1"/>
    </source>
</evidence>
<dbReference type="GO" id="GO:0046872">
    <property type="term" value="F:metal ion binding"/>
    <property type="evidence" value="ECO:0007669"/>
    <property type="project" value="UniProtKB-KW"/>
</dbReference>
<evidence type="ECO:0000256" key="5">
    <source>
        <dbReference type="ARBA" id="ARBA00022837"/>
    </source>
</evidence>
<protein>
    <recommendedName>
        <fullName evidence="6">CBM20 domain-containing protein</fullName>
    </recommendedName>
</protein>
<dbReference type="SMART" id="SM00632">
    <property type="entry name" value="Aamy_C"/>
    <property type="match status" value="1"/>
</dbReference>
<comment type="similarity">
    <text evidence="2">Belongs to the glycosyl hydrolase 13 family.</text>
</comment>
<dbReference type="PANTHER" id="PTHR10357">
    <property type="entry name" value="ALPHA-AMYLASE FAMILY MEMBER"/>
    <property type="match status" value="1"/>
</dbReference>
<dbReference type="Pfam" id="PF00128">
    <property type="entry name" value="Alpha-amylase"/>
    <property type="match status" value="1"/>
</dbReference>
<dbReference type="SMART" id="SM01065">
    <property type="entry name" value="CBM_2"/>
    <property type="match status" value="1"/>
</dbReference>
<dbReference type="SUPFAM" id="SSF51011">
    <property type="entry name" value="Glycosyl hydrolase domain"/>
    <property type="match status" value="1"/>
</dbReference>
<dbReference type="EMBL" id="CAJOBE010004021">
    <property type="protein sequence ID" value="CAF3912285.1"/>
    <property type="molecule type" value="Genomic_DNA"/>
</dbReference>
<dbReference type="PANTHER" id="PTHR10357:SF215">
    <property type="entry name" value="ALPHA-AMYLASE 1"/>
    <property type="match status" value="1"/>
</dbReference>
<dbReference type="Gene3D" id="2.60.40.1180">
    <property type="entry name" value="Golgi alpha-mannosidase II"/>
    <property type="match status" value="1"/>
</dbReference>
<dbReference type="InterPro" id="IPR002044">
    <property type="entry name" value="CBM20"/>
</dbReference>
<dbReference type="InterPro" id="IPR014756">
    <property type="entry name" value="Ig_E-set"/>
</dbReference>
<dbReference type="CDD" id="cd00604">
    <property type="entry name" value="IPT_CGTD"/>
    <property type="match status" value="1"/>
</dbReference>
<proteinExistence type="inferred from homology"/>
<dbReference type="Gene3D" id="3.20.20.80">
    <property type="entry name" value="Glycosidases"/>
    <property type="match status" value="1"/>
</dbReference>
<dbReference type="InterPro" id="IPR013780">
    <property type="entry name" value="Glyco_hydro_b"/>
</dbReference>
<dbReference type="SUPFAM" id="SSF51445">
    <property type="entry name" value="(Trans)glycosidases"/>
    <property type="match status" value="1"/>
</dbReference>
<sequence length="687" mass="78415">MTDRFFDGNSLNNDPLESVGLFDTKFENWKMYWGGDFEGIRQKLPYLKELGITALWISPPYDNINKKVVYNDVPNTAYHGYWAKDFKRPEEHFGTWDDFDALVRDAHSLDLKIIIDWAPNHTSPADPLDASFAERGVLLDNGRFVGDYVNDTCRLFHHNGGIVDWDDRYESKYMNIADLADLDQTNEEVHRLLRESLDVWLQHDIDGIRLDAIKHMTRGWQTSLADQVNSSPTPMFIFGEWYMGNFDNPLLNEALRFSNQSGISQLDFLLNRALRDVFIYNHSFHELNSVINRLSKDYEHAGHNMVTFIDNHDMARFLTENNDRQALHQALVFLFTQRGTPCVYYGLEQYLHEDMNGGSDPWNRPMMPRNGFDRQSEAFQLIKRLSQLKQTLPALKWGDYRARYVSDDVLVYERQFGSSVVLVAINKSRRSVQLSSLMTSLPAGLHQNHLDDTPHSRNWINISPTGSITYSLFLDDQSSAVWSYNGVQLSPRPMLGSVAPVQVRSGNQIALDGSNFGTVKRDGQVHFGDRSAPIISWSDTRIVATVPSAASPGITDITVRTSYSTSNPYSIRILSGIQIPVTFTYNNIFINNLYTGNIYLTGNVFELGQWSTDPKIAQGPMYPSNMNGTNSMKWFFTVSLPGCQTVEFRYFIINNQTNNVAWEPINIHHQYMVPCAGLGQVNVQVNQ</sequence>
<dbReference type="Pfam" id="PF01833">
    <property type="entry name" value="TIG"/>
    <property type="match status" value="1"/>
</dbReference>
<dbReference type="PROSITE" id="PS51166">
    <property type="entry name" value="CBM20"/>
    <property type="match status" value="1"/>
</dbReference>
<dbReference type="InterPro" id="IPR013783">
    <property type="entry name" value="Ig-like_fold"/>
</dbReference>
<dbReference type="GO" id="GO:0005975">
    <property type="term" value="P:carbohydrate metabolic process"/>
    <property type="evidence" value="ECO:0007669"/>
    <property type="project" value="InterPro"/>
</dbReference>
<name>A0A819IDV5_9BILA</name>
<dbReference type="InterPro" id="IPR002909">
    <property type="entry name" value="IPT_dom"/>
</dbReference>
<feature type="domain" description="CBM20" evidence="6">
    <location>
        <begin position="573"/>
        <end position="687"/>
    </location>
</feature>
<reference evidence="7" key="1">
    <citation type="submission" date="2021-02" db="EMBL/GenBank/DDBJ databases">
        <authorList>
            <person name="Nowell W R."/>
        </authorList>
    </citation>
    <scope>NUCLEOTIDE SEQUENCE</scope>
</reference>
<dbReference type="Pfam" id="PF00686">
    <property type="entry name" value="CBM_20"/>
    <property type="match status" value="1"/>
</dbReference>
<comment type="caution">
    <text evidence="7">The sequence shown here is derived from an EMBL/GenBank/DDBJ whole genome shotgun (WGS) entry which is preliminary data.</text>
</comment>
<dbReference type="AlphaFoldDB" id="A0A819IDV5"/>
<keyword evidence="3" id="KW-0479">Metal-binding</keyword>
<evidence type="ECO:0000259" key="6">
    <source>
        <dbReference type="PROSITE" id="PS51166"/>
    </source>
</evidence>
<evidence type="ECO:0000313" key="8">
    <source>
        <dbReference type="Proteomes" id="UP000663874"/>
    </source>
</evidence>
<dbReference type="InterPro" id="IPR006047">
    <property type="entry name" value="GH13_cat_dom"/>
</dbReference>
<dbReference type="Proteomes" id="UP000663874">
    <property type="component" value="Unassembled WGS sequence"/>
</dbReference>
<comment type="cofactor">
    <cofactor evidence="1">
        <name>Ca(2+)</name>
        <dbReference type="ChEBI" id="CHEBI:29108"/>
    </cofactor>
</comment>
<dbReference type="SMART" id="SM00642">
    <property type="entry name" value="Aamy"/>
    <property type="match status" value="1"/>
</dbReference>
<dbReference type="SUPFAM" id="SSF81296">
    <property type="entry name" value="E set domains"/>
    <property type="match status" value="1"/>
</dbReference>
<keyword evidence="4" id="KW-0732">Signal</keyword>
<evidence type="ECO:0000256" key="2">
    <source>
        <dbReference type="ARBA" id="ARBA00008061"/>
    </source>
</evidence>
<dbReference type="GO" id="GO:2001070">
    <property type="term" value="F:starch binding"/>
    <property type="evidence" value="ECO:0007669"/>
    <property type="project" value="InterPro"/>
</dbReference>
<keyword evidence="5" id="KW-0106">Calcium</keyword>
<dbReference type="SUPFAM" id="SSF49452">
    <property type="entry name" value="Starch-binding domain-like"/>
    <property type="match status" value="1"/>
</dbReference>
<evidence type="ECO:0000256" key="4">
    <source>
        <dbReference type="ARBA" id="ARBA00022729"/>
    </source>
</evidence>
<dbReference type="Gene3D" id="2.60.40.10">
    <property type="entry name" value="Immunoglobulins"/>
    <property type="match status" value="2"/>
</dbReference>